<feature type="signal peptide" evidence="2">
    <location>
        <begin position="1"/>
        <end position="23"/>
    </location>
</feature>
<dbReference type="Proteomes" id="UP000239415">
    <property type="component" value="Unassembled WGS sequence"/>
</dbReference>
<accession>A0A2T0JXX0</accession>
<evidence type="ECO:0000313" key="3">
    <source>
        <dbReference type="EMBL" id="PRX13315.1"/>
    </source>
</evidence>
<keyword evidence="2" id="KW-0732">Signal</keyword>
<sequence length="191" mass="20300">MRRSVLAGAVVAVFLLSACGSSGNESEGDSGAKVATLQSAAPAGEPDVSPSKKAERPREKLGMTGEEYDALLEPYNRCMREHGVDATEAKKRAGDSAVTGVTEDDAAVKANRICEPQYMPLPPWEKDPANPEARDFAVDVVKCLKKKGVKLVEVDQDGISIALGGEQNDSRSIRLGLEHMSGCEREVAAKS</sequence>
<protein>
    <submittedName>
        <fullName evidence="3">Uncharacterized protein</fullName>
    </submittedName>
</protein>
<dbReference type="PROSITE" id="PS51257">
    <property type="entry name" value="PROKAR_LIPOPROTEIN"/>
    <property type="match status" value="1"/>
</dbReference>
<evidence type="ECO:0000256" key="2">
    <source>
        <dbReference type="SAM" id="SignalP"/>
    </source>
</evidence>
<evidence type="ECO:0000313" key="4">
    <source>
        <dbReference type="Proteomes" id="UP000239415"/>
    </source>
</evidence>
<reference evidence="3 4" key="1">
    <citation type="submission" date="2018-03" db="EMBL/GenBank/DDBJ databases">
        <title>Genomic Encyclopedia of Archaeal and Bacterial Type Strains, Phase II (KMG-II): from individual species to whole genera.</title>
        <authorList>
            <person name="Goeker M."/>
        </authorList>
    </citation>
    <scope>NUCLEOTIDE SEQUENCE [LARGE SCALE GENOMIC DNA]</scope>
    <source>
        <strain evidence="3 4">DSM 43146</strain>
    </source>
</reference>
<feature type="compositionally biased region" description="Basic and acidic residues" evidence="1">
    <location>
        <begin position="50"/>
        <end position="61"/>
    </location>
</feature>
<organism evidence="3 4">
    <name type="scientific">Actinoplanes italicus</name>
    <dbReference type="NCBI Taxonomy" id="113567"/>
    <lineage>
        <taxon>Bacteria</taxon>
        <taxon>Bacillati</taxon>
        <taxon>Actinomycetota</taxon>
        <taxon>Actinomycetes</taxon>
        <taxon>Micromonosporales</taxon>
        <taxon>Micromonosporaceae</taxon>
        <taxon>Actinoplanes</taxon>
    </lineage>
</organism>
<dbReference type="OrthoDB" id="3297121at2"/>
<gene>
    <name evidence="3" type="ORF">CLV67_12525</name>
</gene>
<proteinExistence type="predicted"/>
<feature type="region of interest" description="Disordered" evidence="1">
    <location>
        <begin position="21"/>
        <end position="66"/>
    </location>
</feature>
<feature type="chain" id="PRO_5015510690" evidence="2">
    <location>
        <begin position="24"/>
        <end position="191"/>
    </location>
</feature>
<evidence type="ECO:0000256" key="1">
    <source>
        <dbReference type="SAM" id="MobiDB-lite"/>
    </source>
</evidence>
<dbReference type="EMBL" id="PVMZ01000025">
    <property type="protein sequence ID" value="PRX13315.1"/>
    <property type="molecule type" value="Genomic_DNA"/>
</dbReference>
<keyword evidence="4" id="KW-1185">Reference proteome</keyword>
<dbReference type="AlphaFoldDB" id="A0A2T0JXX0"/>
<feature type="compositionally biased region" description="Low complexity" evidence="1">
    <location>
        <begin position="21"/>
        <end position="31"/>
    </location>
</feature>
<name>A0A2T0JXX0_9ACTN</name>
<comment type="caution">
    <text evidence="3">The sequence shown here is derived from an EMBL/GenBank/DDBJ whole genome shotgun (WGS) entry which is preliminary data.</text>
</comment>
<dbReference type="RefSeq" id="WP_106328933.1">
    <property type="nucleotide sequence ID" value="NZ_BOMO01000127.1"/>
</dbReference>